<dbReference type="Gene3D" id="1.10.8.730">
    <property type="match status" value="1"/>
</dbReference>
<dbReference type="InterPro" id="IPR051162">
    <property type="entry name" value="T4SS_component"/>
</dbReference>
<sequence>MLVKNKPISDLFSVICPYEGFFLTKTGGLLAAIELSGVDADTLTSDDLRAVSYMTAAINSALPNDISITQYFSHVDNSRVSIKDRSDPLYQTLSKNRENALNHKGVSKTRLIHVLSFEDKTGYNKTLIKLLGAAILDPNAIKIFLKKLKNSDALFVREGELRERASQLKKAVEDYRVKWSKLVDAKILTVDQFWTFMKFISTQDPKYLAEDFVSKAPEDDCDIALPAGEISTVRLNENDCLRIEGSTTRYCRVASLTKQPKNAIGLWTQGATPLIKLRGNYTFITHFAPLSAPEVSSKFKKARDGLARDTLDLYKMFTGEEVKRGEERLKVRNAIEELDRAEAYEESFGLGLTMLMISSESKRQLIKDCGKFDSELTLRGAFPTWEGPILPEAYEVAQPGGQSKSMRLNVSTASRAGTMGLVYKSVSGKHRVQELNGEEPGYIFETHSGEPFNFTPYHGDRAVIIGVGPTRSGKTFFKNTLTTHFGKYGGLSRIIDVDPGTETLAEFLGPERAGVFRVGEDDSVSGLNPFISSFGNREGDVDGGFVAHVSGLAMLLLEANDTEDARSINFDEQKMLDQAVERVMKLPFEMRNFESFFNHLPQDFSIKFSRWKQGGRYDGIFNAKHDGIGELNKSLAVFNLQHFLNDPKVLHPLISEIFYRITREFTSPKNLHLPKMMEIDEAHNALAIKQCREYIVSSSRKWAKYKAGMSLWSQSPLEYMKTDGWSAIKSAATTFVFMADGKMVDEQYRTGFDLNQGQIDAIRKLKPRGEALIVQPEQNISKVVVLNAEPEQYVINTSSANEVVIRQNLIKQYGVEEGLRRAVDEISLMKQNFAEAAE</sequence>
<dbReference type="AlphaFoldDB" id="A0A0M2R473"/>
<dbReference type="InterPro" id="IPR043964">
    <property type="entry name" value="P-loop_TraG"/>
</dbReference>
<dbReference type="OrthoDB" id="9816422at2"/>
<feature type="domain" description="TraG P-loop" evidence="1">
    <location>
        <begin position="464"/>
        <end position="707"/>
    </location>
</feature>
<dbReference type="RefSeq" id="WP_046510107.1">
    <property type="nucleotide sequence ID" value="NZ_LANI01000037.1"/>
</dbReference>
<comment type="caution">
    <text evidence="2">The sequence shown here is derived from an EMBL/GenBank/DDBJ whole genome shotgun (WGS) entry which is preliminary data.</text>
</comment>
<dbReference type="SUPFAM" id="SSF52540">
    <property type="entry name" value="P-loop containing nucleoside triphosphate hydrolases"/>
    <property type="match status" value="1"/>
</dbReference>
<dbReference type="PANTHER" id="PTHR30121">
    <property type="entry name" value="UNCHARACTERIZED PROTEIN YJGR-RELATED"/>
    <property type="match status" value="1"/>
</dbReference>
<dbReference type="InterPro" id="IPR027417">
    <property type="entry name" value="P-loop_NTPase"/>
</dbReference>
<reference evidence="2 3" key="1">
    <citation type="submission" date="2015-03" db="EMBL/GenBank/DDBJ databases">
        <title>Genome sequence of Kiloniella sp. P1-1, isolated from the gut microflora of Pacific white shrimp, Penaeus vannamei.</title>
        <authorList>
            <person name="Shao Z."/>
            <person name="Wang L."/>
            <person name="Li X."/>
        </authorList>
    </citation>
    <scope>NUCLEOTIDE SEQUENCE [LARGE SCALE GENOMIC DNA]</scope>
    <source>
        <strain evidence="2 3">P1-1</strain>
    </source>
</reference>
<accession>A0A0M2R473</accession>
<organism evidence="2 3">
    <name type="scientific">Kiloniella litopenaei</name>
    <dbReference type="NCBI Taxonomy" id="1549748"/>
    <lineage>
        <taxon>Bacteria</taxon>
        <taxon>Pseudomonadati</taxon>
        <taxon>Pseudomonadota</taxon>
        <taxon>Alphaproteobacteria</taxon>
        <taxon>Rhodospirillales</taxon>
        <taxon>Kiloniellaceae</taxon>
        <taxon>Kiloniella</taxon>
    </lineage>
</organism>
<evidence type="ECO:0000313" key="3">
    <source>
        <dbReference type="Proteomes" id="UP000034491"/>
    </source>
</evidence>
<dbReference type="Pfam" id="PF19044">
    <property type="entry name" value="P-loop_TraG"/>
    <property type="match status" value="1"/>
</dbReference>
<evidence type="ECO:0000313" key="2">
    <source>
        <dbReference type="EMBL" id="KKJ75224.1"/>
    </source>
</evidence>
<dbReference type="STRING" id="1549748.WH95_19590"/>
<name>A0A0M2R473_9PROT</name>
<dbReference type="Proteomes" id="UP000034491">
    <property type="component" value="Unassembled WGS sequence"/>
</dbReference>
<dbReference type="PANTHER" id="PTHR30121:SF6">
    <property type="entry name" value="SLR6007 PROTEIN"/>
    <property type="match status" value="1"/>
</dbReference>
<dbReference type="EMBL" id="LANI01000037">
    <property type="protein sequence ID" value="KKJ75224.1"/>
    <property type="molecule type" value="Genomic_DNA"/>
</dbReference>
<dbReference type="Gene3D" id="3.40.50.300">
    <property type="entry name" value="P-loop containing nucleotide triphosphate hydrolases"/>
    <property type="match status" value="1"/>
</dbReference>
<keyword evidence="3" id="KW-1185">Reference proteome</keyword>
<gene>
    <name evidence="2" type="ORF">WH95_19590</name>
</gene>
<evidence type="ECO:0000259" key="1">
    <source>
        <dbReference type="Pfam" id="PF19044"/>
    </source>
</evidence>
<protein>
    <recommendedName>
        <fullName evidence="1">TraG P-loop domain-containing protein</fullName>
    </recommendedName>
</protein>
<proteinExistence type="predicted"/>